<dbReference type="Proteomes" id="UP000504629">
    <property type="component" value="Unplaced"/>
</dbReference>
<keyword evidence="5" id="KW-1185">Reference proteome</keyword>
<dbReference type="KEGG" id="bman:114246047"/>
<protein>
    <submittedName>
        <fullName evidence="6">Uncharacterized protein LOC114246047</fullName>
    </submittedName>
</protein>
<gene>
    <name evidence="6" type="primary">LOC114246047</name>
</gene>
<keyword evidence="1" id="KW-0862">Zinc</keyword>
<keyword evidence="1" id="KW-0479">Metal-binding</keyword>
<sequence>MSSKSTSSVKGNTRADPKTGTRGTDRVLKISRLEAPDMVMREEKRKKTQAPLPNTEKGDTPVSLATILITPSDAGTGHAGDTKEKHPLTVAETQEAQQLRGGAASLRIKTQLRQASVAEEMSALTTSDCLEDLEDRKSTDGRFSLNNSSSAGPNRLMNGLPKRANEILQEAKAELERSGNLKREIRENVVASLQELYEMVLRLADSRILLMLEAHRTKPNETKNIDRIRAKHTNELKDALNKYEELDGHILTLNKDTEMVRQIILRDVHDELAKVRQNQENSSKEIKNTLTELNTQVQNINSQITNIQMHIGTNTANTLPELEEVNRRIQEVQDTLLHFTQVPKKSTEERQDKTPIETSYLRDTIQKSVETALEISELGVIKELCSDTNQKMAETKDNTATLLGRTNKDEEMGRALKSEITKIKDDIADLRDVSVEAVAPIRTAIEEIRGEIKTSERRSNRIPENVEGQRKSKIPSRVPPTDPNWPIVLESVDPRSTSDDIIKNVKGKVDPVALGIAINGIRKIRNQKAIVCCDSEKDRKAFCQALKNAEPKLSAKIPSTKNPLLKLPGVANDMTNNNSQIEEAVIKLNKRLLVEVENKDLKVKVQRRTKGRNSLVANVILEVNYKIWTRLKDLRLKIGYQVVSATDHSPIRQCYNCLGFGHLARDCNQESNKCGYCAQQYDSRICANKNGPPTCANCKKETGMATAHPAYSRECPIWQFSFFK</sequence>
<dbReference type="GeneID" id="114246047"/>
<evidence type="ECO:0000313" key="5">
    <source>
        <dbReference type="Proteomes" id="UP000504629"/>
    </source>
</evidence>
<dbReference type="SMART" id="SM00343">
    <property type="entry name" value="ZnF_C2HC"/>
    <property type="match status" value="1"/>
</dbReference>
<keyword evidence="1" id="KW-0863">Zinc-finger</keyword>
<feature type="compositionally biased region" description="Basic and acidic residues" evidence="3">
    <location>
        <begin position="13"/>
        <end position="45"/>
    </location>
</feature>
<feature type="region of interest" description="Disordered" evidence="3">
    <location>
        <begin position="135"/>
        <end position="159"/>
    </location>
</feature>
<accession>A0A6J2JXS7</accession>
<evidence type="ECO:0000259" key="4">
    <source>
        <dbReference type="PROSITE" id="PS50158"/>
    </source>
</evidence>
<evidence type="ECO:0000313" key="6">
    <source>
        <dbReference type="RefSeq" id="XP_028034228.1"/>
    </source>
</evidence>
<feature type="domain" description="CCHC-type" evidence="4">
    <location>
        <begin position="654"/>
        <end position="669"/>
    </location>
</feature>
<feature type="region of interest" description="Disordered" evidence="3">
    <location>
        <begin position="1"/>
        <end position="60"/>
    </location>
</feature>
<reference evidence="6" key="1">
    <citation type="submission" date="2025-08" db="UniProtKB">
        <authorList>
            <consortium name="RefSeq"/>
        </authorList>
    </citation>
    <scope>IDENTIFICATION</scope>
    <source>
        <tissue evidence="6">Silk gland</tissue>
    </source>
</reference>
<proteinExistence type="predicted"/>
<dbReference type="OrthoDB" id="10022108at2759"/>
<dbReference type="GO" id="GO:0008270">
    <property type="term" value="F:zinc ion binding"/>
    <property type="evidence" value="ECO:0007669"/>
    <property type="project" value="UniProtKB-KW"/>
</dbReference>
<feature type="coiled-coil region" evidence="2">
    <location>
        <begin position="276"/>
        <end position="303"/>
    </location>
</feature>
<dbReference type="RefSeq" id="XP_028034228.1">
    <property type="nucleotide sequence ID" value="XM_028178427.1"/>
</dbReference>
<name>A0A6J2JXS7_BOMMA</name>
<keyword evidence="2" id="KW-0175">Coiled coil</keyword>
<dbReference type="PROSITE" id="PS50158">
    <property type="entry name" value="ZF_CCHC"/>
    <property type="match status" value="1"/>
</dbReference>
<organism evidence="5 6">
    <name type="scientific">Bombyx mandarina</name>
    <name type="common">Wild silk moth</name>
    <name type="synonym">Wild silkworm</name>
    <dbReference type="NCBI Taxonomy" id="7092"/>
    <lineage>
        <taxon>Eukaryota</taxon>
        <taxon>Metazoa</taxon>
        <taxon>Ecdysozoa</taxon>
        <taxon>Arthropoda</taxon>
        <taxon>Hexapoda</taxon>
        <taxon>Insecta</taxon>
        <taxon>Pterygota</taxon>
        <taxon>Neoptera</taxon>
        <taxon>Endopterygota</taxon>
        <taxon>Lepidoptera</taxon>
        <taxon>Glossata</taxon>
        <taxon>Ditrysia</taxon>
        <taxon>Bombycoidea</taxon>
        <taxon>Bombycidae</taxon>
        <taxon>Bombycinae</taxon>
        <taxon>Bombyx</taxon>
    </lineage>
</organism>
<dbReference type="GO" id="GO:0003676">
    <property type="term" value="F:nucleic acid binding"/>
    <property type="evidence" value="ECO:0007669"/>
    <property type="project" value="InterPro"/>
</dbReference>
<dbReference type="AlphaFoldDB" id="A0A6J2JXS7"/>
<evidence type="ECO:0000256" key="2">
    <source>
        <dbReference type="SAM" id="Coils"/>
    </source>
</evidence>
<evidence type="ECO:0000256" key="1">
    <source>
        <dbReference type="PROSITE-ProRule" id="PRU00047"/>
    </source>
</evidence>
<feature type="compositionally biased region" description="Polar residues" evidence="3">
    <location>
        <begin position="1"/>
        <end position="11"/>
    </location>
</feature>
<evidence type="ECO:0000256" key="3">
    <source>
        <dbReference type="SAM" id="MobiDB-lite"/>
    </source>
</evidence>
<dbReference type="InterPro" id="IPR001878">
    <property type="entry name" value="Znf_CCHC"/>
</dbReference>
<feature type="region of interest" description="Disordered" evidence="3">
    <location>
        <begin position="456"/>
        <end position="486"/>
    </location>
</feature>